<accession>A0ABW4N875</accession>
<dbReference type="PANTHER" id="PTHR43569:SF1">
    <property type="entry name" value="BLL3371 PROTEIN"/>
    <property type="match status" value="1"/>
</dbReference>
<protein>
    <submittedName>
        <fullName evidence="3">Amidohydrolase family protein</fullName>
    </submittedName>
</protein>
<reference evidence="4" key="1">
    <citation type="journal article" date="2019" name="Int. J. Syst. Evol. Microbiol.">
        <title>The Global Catalogue of Microorganisms (GCM) 10K type strain sequencing project: providing services to taxonomists for standard genome sequencing and annotation.</title>
        <authorList>
            <consortium name="The Broad Institute Genomics Platform"/>
            <consortium name="The Broad Institute Genome Sequencing Center for Infectious Disease"/>
            <person name="Wu L."/>
            <person name="Ma J."/>
        </authorList>
    </citation>
    <scope>NUCLEOTIDE SEQUENCE [LARGE SCALE GENOMIC DNA]</scope>
    <source>
        <strain evidence="4">Q85</strain>
    </source>
</reference>
<dbReference type="SUPFAM" id="SSF51556">
    <property type="entry name" value="Metallo-dependent hydrolases"/>
    <property type="match status" value="1"/>
</dbReference>
<evidence type="ECO:0000259" key="2">
    <source>
        <dbReference type="Pfam" id="PF04909"/>
    </source>
</evidence>
<dbReference type="Proteomes" id="UP001597283">
    <property type="component" value="Unassembled WGS sequence"/>
</dbReference>
<evidence type="ECO:0000313" key="4">
    <source>
        <dbReference type="Proteomes" id="UP001597283"/>
    </source>
</evidence>
<dbReference type="Pfam" id="PF04909">
    <property type="entry name" value="Amidohydro_2"/>
    <property type="match status" value="1"/>
</dbReference>
<dbReference type="PANTHER" id="PTHR43569">
    <property type="entry name" value="AMIDOHYDROLASE"/>
    <property type="match status" value="1"/>
</dbReference>
<name>A0ABW4N875_9SPHN</name>
<gene>
    <name evidence="3" type="ORF">ACFSC3_02065</name>
</gene>
<feature type="domain" description="Amidohydrolase-related" evidence="2">
    <location>
        <begin position="8"/>
        <end position="296"/>
    </location>
</feature>
<proteinExistence type="inferred from homology"/>
<dbReference type="RefSeq" id="WP_380938235.1">
    <property type="nucleotide sequence ID" value="NZ_JBHUFC010000001.1"/>
</dbReference>
<dbReference type="EMBL" id="JBHUFC010000001">
    <property type="protein sequence ID" value="MFD1786348.1"/>
    <property type="molecule type" value="Genomic_DNA"/>
</dbReference>
<comment type="similarity">
    <text evidence="1">Belongs to the metallo-dependent hydrolases superfamily.</text>
</comment>
<dbReference type="Gene3D" id="3.20.20.140">
    <property type="entry name" value="Metal-dependent hydrolases"/>
    <property type="match status" value="1"/>
</dbReference>
<organism evidence="3 4">
    <name type="scientific">Sphingomonas floccifaciens</name>
    <dbReference type="NCBI Taxonomy" id="1844115"/>
    <lineage>
        <taxon>Bacteria</taxon>
        <taxon>Pseudomonadati</taxon>
        <taxon>Pseudomonadota</taxon>
        <taxon>Alphaproteobacteria</taxon>
        <taxon>Sphingomonadales</taxon>
        <taxon>Sphingomonadaceae</taxon>
        <taxon>Sphingomonas</taxon>
    </lineage>
</organism>
<comment type="caution">
    <text evidence="3">The sequence shown here is derived from an EMBL/GenBank/DDBJ whole genome shotgun (WGS) entry which is preliminary data.</text>
</comment>
<dbReference type="InterPro" id="IPR052350">
    <property type="entry name" value="Metallo-dep_Lactonases"/>
</dbReference>
<evidence type="ECO:0000313" key="3">
    <source>
        <dbReference type="EMBL" id="MFD1786348.1"/>
    </source>
</evidence>
<evidence type="ECO:0000256" key="1">
    <source>
        <dbReference type="ARBA" id="ARBA00038310"/>
    </source>
</evidence>
<dbReference type="InterPro" id="IPR006680">
    <property type="entry name" value="Amidohydro-rel"/>
</dbReference>
<keyword evidence="4" id="KW-1185">Reference proteome</keyword>
<sequence length="301" mass="33531">MARDIPFIDAHVHLWDLNHIRYPWLTPPFADDGPNGSVEPIARDYGLDDYLADASGWDVRGIVHVDAGADPRDALKETDWLQAMADARRMPTAIVAFADLADPDVEPLLAAHAARANVRGIRHIVNWHADPRRTYSPRDVTRDAAWEQGFALLGKYGLSFDLQAYPGQFPHLAALIERHPDTQVIVNHTGMAVPGERDEWRTGMRALARLPNVATKLSGMGFTHRPWSLDQARAYVLEAIEIFGPARAMVASDFPTDKLFGSFARHLDAYAEITAGFTDAERRELFAGTANRLYRLGLTDI</sequence>
<dbReference type="InterPro" id="IPR032466">
    <property type="entry name" value="Metal_Hydrolase"/>
</dbReference>